<keyword evidence="2" id="KW-0472">Membrane</keyword>
<feature type="compositionally biased region" description="Basic residues" evidence="1">
    <location>
        <begin position="140"/>
        <end position="150"/>
    </location>
</feature>
<keyword evidence="2" id="KW-1133">Transmembrane helix</keyword>
<gene>
    <name evidence="3" type="ORF">NW766_003394</name>
</gene>
<name>A0A9W8PYG0_9HYPO</name>
<reference evidence="3" key="1">
    <citation type="submission" date="2022-10" db="EMBL/GenBank/DDBJ databases">
        <title>Fusarium specimens isolated from Avocado Roots.</title>
        <authorList>
            <person name="Stajich J."/>
            <person name="Roper C."/>
            <person name="Heimlech-Rivalta G."/>
        </authorList>
    </citation>
    <scope>NUCLEOTIDE SEQUENCE</scope>
    <source>
        <strain evidence="3">CF00143</strain>
    </source>
</reference>
<dbReference type="Proteomes" id="UP001152130">
    <property type="component" value="Unassembled WGS sequence"/>
</dbReference>
<proteinExistence type="predicted"/>
<evidence type="ECO:0000313" key="4">
    <source>
        <dbReference type="Proteomes" id="UP001152130"/>
    </source>
</evidence>
<feature type="compositionally biased region" description="Polar residues" evidence="1">
    <location>
        <begin position="158"/>
        <end position="170"/>
    </location>
</feature>
<organism evidence="3 4">
    <name type="scientific">Fusarium irregulare</name>
    <dbReference type="NCBI Taxonomy" id="2494466"/>
    <lineage>
        <taxon>Eukaryota</taxon>
        <taxon>Fungi</taxon>
        <taxon>Dikarya</taxon>
        <taxon>Ascomycota</taxon>
        <taxon>Pezizomycotina</taxon>
        <taxon>Sordariomycetes</taxon>
        <taxon>Hypocreomycetidae</taxon>
        <taxon>Hypocreales</taxon>
        <taxon>Nectriaceae</taxon>
        <taxon>Fusarium</taxon>
        <taxon>Fusarium incarnatum-equiseti species complex</taxon>
    </lineage>
</organism>
<keyword evidence="4" id="KW-1185">Reference proteome</keyword>
<accession>A0A9W8PYG0</accession>
<evidence type="ECO:0000313" key="3">
    <source>
        <dbReference type="EMBL" id="KAJ4019643.1"/>
    </source>
</evidence>
<dbReference type="OrthoDB" id="10638819at2759"/>
<evidence type="ECO:0000256" key="2">
    <source>
        <dbReference type="SAM" id="Phobius"/>
    </source>
</evidence>
<evidence type="ECO:0000256" key="1">
    <source>
        <dbReference type="SAM" id="MobiDB-lite"/>
    </source>
</evidence>
<protein>
    <submittedName>
        <fullName evidence="3">Uncharacterized protein</fullName>
    </submittedName>
</protein>
<feature type="transmembrane region" description="Helical" evidence="2">
    <location>
        <begin position="47"/>
        <end position="68"/>
    </location>
</feature>
<keyword evidence="2" id="KW-0812">Transmembrane</keyword>
<dbReference type="AlphaFoldDB" id="A0A9W8PYG0"/>
<feature type="region of interest" description="Disordered" evidence="1">
    <location>
        <begin position="124"/>
        <end position="180"/>
    </location>
</feature>
<dbReference type="EMBL" id="JAPDHF010000004">
    <property type="protein sequence ID" value="KAJ4019643.1"/>
    <property type="molecule type" value="Genomic_DNA"/>
</dbReference>
<sequence>MPALANPSPWISVAKEIPALVARQLRDNDVPPPAHSPGNPWYRSWKFWIPAGIIIVVLVCVGGGLAAAGSGGPRLVVEPSEQEKEEYERLERQWENEPKIVDIDNHPPLLAALQHDQMKEWRRKKGTLTSYEKAEDRAKTARKQAMRAHGWHLAAPVNSPTDDFASSSVRKSCPKHNQPV</sequence>
<comment type="caution">
    <text evidence="3">The sequence shown here is derived from an EMBL/GenBank/DDBJ whole genome shotgun (WGS) entry which is preliminary data.</text>
</comment>